<protein>
    <submittedName>
        <fullName evidence="1">Uncharacterized protein</fullName>
    </submittedName>
</protein>
<dbReference type="AlphaFoldDB" id="G3ARH0"/>
<proteinExistence type="predicted"/>
<dbReference type="Gene3D" id="6.10.250.2790">
    <property type="match status" value="1"/>
</dbReference>
<dbReference type="GeneID" id="18874084"/>
<dbReference type="InParanoid" id="G3ARH0"/>
<organism evidence="2">
    <name type="scientific">Spathaspora passalidarum (strain NRRL Y-27907 / 11-Y1)</name>
    <dbReference type="NCBI Taxonomy" id="619300"/>
    <lineage>
        <taxon>Eukaryota</taxon>
        <taxon>Fungi</taxon>
        <taxon>Dikarya</taxon>
        <taxon>Ascomycota</taxon>
        <taxon>Saccharomycotina</taxon>
        <taxon>Pichiomycetes</taxon>
        <taxon>Debaryomycetaceae</taxon>
        <taxon>Spathaspora</taxon>
    </lineage>
</organism>
<gene>
    <name evidence="1" type="ORF">SPAPADRAFT_61861</name>
</gene>
<evidence type="ECO:0000313" key="1">
    <source>
        <dbReference type="EMBL" id="EGW31291.1"/>
    </source>
</evidence>
<name>G3ARH0_SPAPN</name>
<dbReference type="FunCoup" id="G3ARH0">
    <property type="interactions" value="38"/>
</dbReference>
<keyword evidence="2" id="KW-1185">Reference proteome</keyword>
<reference evidence="1 2" key="1">
    <citation type="journal article" date="2011" name="Proc. Natl. Acad. Sci. U.S.A.">
        <title>Comparative genomics of xylose-fermenting fungi for enhanced biofuel production.</title>
        <authorList>
            <person name="Wohlbach D.J."/>
            <person name="Kuo A."/>
            <person name="Sato T.K."/>
            <person name="Potts K.M."/>
            <person name="Salamov A.A."/>
            <person name="LaButti K.M."/>
            <person name="Sun H."/>
            <person name="Clum A."/>
            <person name="Pangilinan J.L."/>
            <person name="Lindquist E.A."/>
            <person name="Lucas S."/>
            <person name="Lapidus A."/>
            <person name="Jin M."/>
            <person name="Gunawan C."/>
            <person name="Balan V."/>
            <person name="Dale B.E."/>
            <person name="Jeffries T.W."/>
            <person name="Zinkel R."/>
            <person name="Barry K.W."/>
            <person name="Grigoriev I.V."/>
            <person name="Gasch A.P."/>
        </authorList>
    </citation>
    <scope>NUCLEOTIDE SEQUENCE [LARGE SCALE GENOMIC DNA]</scope>
    <source>
        <strain evidence="2">NRRL Y-27907 / 11-Y1</strain>
    </source>
</reference>
<evidence type="ECO:0000313" key="2">
    <source>
        <dbReference type="Proteomes" id="UP000000709"/>
    </source>
</evidence>
<dbReference type="EMBL" id="GL996503">
    <property type="protein sequence ID" value="EGW31291.1"/>
    <property type="molecule type" value="Genomic_DNA"/>
</dbReference>
<dbReference type="OMA" id="EFVPHAY"/>
<dbReference type="RefSeq" id="XP_007376069.1">
    <property type="nucleotide sequence ID" value="XM_007376007.1"/>
</dbReference>
<dbReference type="STRING" id="619300.G3ARH0"/>
<sequence length="260" mass="29369">MSQQDDTIEESLTMFFDNDFNPPAYIDKLVQSITVPTSALPTSPNLSSTTTTTTTTATPISAYSKNSLSKLSNDISQLIIHLDYYTNELSNNNLKHKLDALNKSNTLIYSRDDESTGSTTRLQYHINVLNNSILSLQAELNGINEKLDINHGKNEAINDLIQLKQVKANLTKVLTIFELVNNSLLRHDSYSVEQFQEALNELFDSIKQQLDSNVDQEKLLAHINKLIDLSSVFSNLAKFNPIFKKFISQLTAERDQFLKH</sequence>
<dbReference type="eggNOG" id="ENOG502RXQM">
    <property type="taxonomic scope" value="Eukaryota"/>
</dbReference>
<accession>G3ARH0</accession>
<dbReference type="KEGG" id="spaa:SPAPADRAFT_61861"/>
<dbReference type="HOGENOM" id="CLU_086134_1_0_1"/>
<dbReference type="Proteomes" id="UP000000709">
    <property type="component" value="Unassembled WGS sequence"/>
</dbReference>
<dbReference type="OrthoDB" id="4064682at2759"/>